<evidence type="ECO:0000313" key="2">
    <source>
        <dbReference type="EMBL" id="KAJ5483619.1"/>
    </source>
</evidence>
<dbReference type="EMBL" id="JAPWDO010000002">
    <property type="protein sequence ID" value="KAJ5483619.1"/>
    <property type="molecule type" value="Genomic_DNA"/>
</dbReference>
<evidence type="ECO:0000313" key="3">
    <source>
        <dbReference type="Proteomes" id="UP001147760"/>
    </source>
</evidence>
<organism evidence="2 3">
    <name type="scientific">Penicillium desertorum</name>
    <dbReference type="NCBI Taxonomy" id="1303715"/>
    <lineage>
        <taxon>Eukaryota</taxon>
        <taxon>Fungi</taxon>
        <taxon>Dikarya</taxon>
        <taxon>Ascomycota</taxon>
        <taxon>Pezizomycotina</taxon>
        <taxon>Eurotiomycetes</taxon>
        <taxon>Eurotiomycetidae</taxon>
        <taxon>Eurotiales</taxon>
        <taxon>Aspergillaceae</taxon>
        <taxon>Penicillium</taxon>
    </lineage>
</organism>
<accession>A0A9W9X5I8</accession>
<protein>
    <submittedName>
        <fullName evidence="2">Uncharacterized protein</fullName>
    </submittedName>
</protein>
<comment type="caution">
    <text evidence="2">The sequence shown here is derived from an EMBL/GenBank/DDBJ whole genome shotgun (WGS) entry which is preliminary data.</text>
</comment>
<evidence type="ECO:0000256" key="1">
    <source>
        <dbReference type="SAM" id="MobiDB-lite"/>
    </source>
</evidence>
<feature type="region of interest" description="Disordered" evidence="1">
    <location>
        <begin position="63"/>
        <end position="105"/>
    </location>
</feature>
<sequence length="105" mass="11799">MSSTPTISSRLIISVNDIPDGCKFRKSIEQIENGMDGSADCAVGWDGEVLRCLTYAAIDIRDKAKKKEREEKSEWETPSKASEKTKMPLPPGRPSKEGEHQMKWM</sequence>
<reference evidence="2" key="2">
    <citation type="journal article" date="2023" name="IMA Fungus">
        <title>Comparative genomic study of the Penicillium genus elucidates a diverse pangenome and 15 lateral gene transfer events.</title>
        <authorList>
            <person name="Petersen C."/>
            <person name="Sorensen T."/>
            <person name="Nielsen M.R."/>
            <person name="Sondergaard T.E."/>
            <person name="Sorensen J.L."/>
            <person name="Fitzpatrick D.A."/>
            <person name="Frisvad J.C."/>
            <person name="Nielsen K.L."/>
        </authorList>
    </citation>
    <scope>NUCLEOTIDE SEQUENCE</scope>
    <source>
        <strain evidence="2">IBT 17660</strain>
    </source>
</reference>
<dbReference type="AlphaFoldDB" id="A0A9W9X5I8"/>
<name>A0A9W9X5I8_9EURO</name>
<proteinExistence type="predicted"/>
<feature type="compositionally biased region" description="Basic and acidic residues" evidence="1">
    <location>
        <begin position="94"/>
        <end position="105"/>
    </location>
</feature>
<dbReference type="Proteomes" id="UP001147760">
    <property type="component" value="Unassembled WGS sequence"/>
</dbReference>
<gene>
    <name evidence="2" type="ORF">N7530_002865</name>
</gene>
<reference evidence="2" key="1">
    <citation type="submission" date="2022-12" db="EMBL/GenBank/DDBJ databases">
        <authorList>
            <person name="Petersen C."/>
        </authorList>
    </citation>
    <scope>NUCLEOTIDE SEQUENCE</scope>
    <source>
        <strain evidence="2">IBT 17660</strain>
    </source>
</reference>
<keyword evidence="3" id="KW-1185">Reference proteome</keyword>
<feature type="compositionally biased region" description="Basic and acidic residues" evidence="1">
    <location>
        <begin position="63"/>
        <end position="86"/>
    </location>
</feature>